<dbReference type="CDD" id="cd03261">
    <property type="entry name" value="ABC_Org_Solvent_Resistant"/>
    <property type="match status" value="1"/>
</dbReference>
<dbReference type="Proteomes" id="UP000254266">
    <property type="component" value="Unassembled WGS sequence"/>
</dbReference>
<dbReference type="PROSITE" id="PS00211">
    <property type="entry name" value="ABC_TRANSPORTER_1"/>
    <property type="match status" value="1"/>
</dbReference>
<evidence type="ECO:0000256" key="1">
    <source>
        <dbReference type="ARBA" id="ARBA00022448"/>
    </source>
</evidence>
<gene>
    <name evidence="5" type="ORF">DIZ80_03935</name>
</gene>
<evidence type="ECO:0000256" key="3">
    <source>
        <dbReference type="ARBA" id="ARBA00022840"/>
    </source>
</evidence>
<keyword evidence="3 5" id="KW-0067">ATP-binding</keyword>
<dbReference type="GO" id="GO:0016887">
    <property type="term" value="F:ATP hydrolysis activity"/>
    <property type="evidence" value="ECO:0007669"/>
    <property type="project" value="InterPro"/>
</dbReference>
<dbReference type="PANTHER" id="PTHR43023">
    <property type="entry name" value="PROTEIN TRIGALACTOSYLDIACYLGLYCEROL 3, CHLOROPLASTIC"/>
    <property type="match status" value="1"/>
</dbReference>
<comment type="caution">
    <text evidence="5">The sequence shown here is derived from an EMBL/GenBank/DDBJ whole genome shotgun (WGS) entry which is preliminary data.</text>
</comment>
<dbReference type="PANTHER" id="PTHR43023:SF3">
    <property type="entry name" value="PROTEIN TRIGALACTOSYLDIACYLGLYCEROL 3, CHLOROPLASTIC"/>
    <property type="match status" value="1"/>
</dbReference>
<feature type="domain" description="ABC transporter" evidence="4">
    <location>
        <begin position="10"/>
        <end position="246"/>
    </location>
</feature>
<dbReference type="EMBL" id="QFXC01000007">
    <property type="protein sequence ID" value="RDH84628.1"/>
    <property type="molecule type" value="Genomic_DNA"/>
</dbReference>
<keyword evidence="1" id="KW-0813">Transport</keyword>
<protein>
    <submittedName>
        <fullName evidence="5">ABC transporter ATP-binding protein</fullName>
    </submittedName>
</protein>
<keyword evidence="2" id="KW-0547">Nucleotide-binding</keyword>
<dbReference type="GO" id="GO:0005524">
    <property type="term" value="F:ATP binding"/>
    <property type="evidence" value="ECO:0007669"/>
    <property type="project" value="UniProtKB-KW"/>
</dbReference>
<reference evidence="5 6" key="1">
    <citation type="journal article" date="2018" name="ISME J.">
        <title>Endosymbiont genomes yield clues of tubeworm success.</title>
        <authorList>
            <person name="Li Y."/>
            <person name="Liles M.R."/>
            <person name="Halanych K.M."/>
        </authorList>
    </citation>
    <scope>NUCLEOTIDE SEQUENCE [LARGE SCALE GENOMIC DNA]</scope>
    <source>
        <strain evidence="5">A1464</strain>
    </source>
</reference>
<proteinExistence type="predicted"/>
<dbReference type="InterPro" id="IPR017871">
    <property type="entry name" value="ABC_transporter-like_CS"/>
</dbReference>
<evidence type="ECO:0000259" key="4">
    <source>
        <dbReference type="PROSITE" id="PS50893"/>
    </source>
</evidence>
<dbReference type="PROSITE" id="PS50893">
    <property type="entry name" value="ABC_TRANSPORTER_2"/>
    <property type="match status" value="1"/>
</dbReference>
<dbReference type="Pfam" id="PF00005">
    <property type="entry name" value="ABC_tran"/>
    <property type="match status" value="1"/>
</dbReference>
<sequence>MQAENNQKVIEVSDLITHYGSKKILNSVSLEVNKGEIMVIMGGSGSGKSTLLRYMLGLNKPTAGSIKLLGKDITRMTSNQLHQMKKQIGVSFQGGALFGSMSVSENIQLPLSEHANLDENTMRIMSQMKLEVVNMAGFEDLMPSQLSGGMIKRAALARAIILDPKLLFFDEPSAGLDPVVSAELDELILRLRDAMGMTIVVVTHELESAFNIADRITILDRGDILMCGTVEEVKNSDNHRIYNLLHRKPRRDIVDVDEYLQRLTGKSLDSVPEKSNLINPNHSRY</sequence>
<evidence type="ECO:0000313" key="5">
    <source>
        <dbReference type="EMBL" id="RDH84628.1"/>
    </source>
</evidence>
<evidence type="ECO:0000313" key="6">
    <source>
        <dbReference type="Proteomes" id="UP000254266"/>
    </source>
</evidence>
<evidence type="ECO:0000256" key="2">
    <source>
        <dbReference type="ARBA" id="ARBA00022741"/>
    </source>
</evidence>
<name>A0A370DI77_9GAMM</name>
<dbReference type="SMART" id="SM00382">
    <property type="entry name" value="AAA"/>
    <property type="match status" value="1"/>
</dbReference>
<dbReference type="SUPFAM" id="SSF52540">
    <property type="entry name" value="P-loop containing nucleoside triphosphate hydrolases"/>
    <property type="match status" value="1"/>
</dbReference>
<dbReference type="Gene3D" id="3.40.50.300">
    <property type="entry name" value="P-loop containing nucleotide triphosphate hydrolases"/>
    <property type="match status" value="1"/>
</dbReference>
<dbReference type="InterPro" id="IPR027417">
    <property type="entry name" value="P-loop_NTPase"/>
</dbReference>
<dbReference type="InterPro" id="IPR003439">
    <property type="entry name" value="ABC_transporter-like_ATP-bd"/>
</dbReference>
<accession>A0A370DI77</accession>
<dbReference type="InterPro" id="IPR003593">
    <property type="entry name" value="AAA+_ATPase"/>
</dbReference>
<keyword evidence="6" id="KW-1185">Reference proteome</keyword>
<dbReference type="AlphaFoldDB" id="A0A370DI77"/>
<organism evidence="5 6">
    <name type="scientific">endosymbiont of Galathealinum brachiosum</name>
    <dbReference type="NCBI Taxonomy" id="2200906"/>
    <lineage>
        <taxon>Bacteria</taxon>
        <taxon>Pseudomonadati</taxon>
        <taxon>Pseudomonadota</taxon>
        <taxon>Gammaproteobacteria</taxon>
        <taxon>sulfur-oxidizing symbionts</taxon>
    </lineage>
</organism>